<organism evidence="1">
    <name type="scientific">virus sp. ctrcb4</name>
    <dbReference type="NCBI Taxonomy" id="2825824"/>
    <lineage>
        <taxon>Viruses</taxon>
    </lineage>
</organism>
<evidence type="ECO:0000313" key="1">
    <source>
        <dbReference type="EMBL" id="DAE33188.1"/>
    </source>
</evidence>
<dbReference type="EMBL" id="BK059132">
    <property type="protein sequence ID" value="DAE33188.1"/>
    <property type="molecule type" value="Genomic_DNA"/>
</dbReference>
<protein>
    <submittedName>
        <fullName evidence="1">Uncharacterized protein</fullName>
    </submittedName>
</protein>
<accession>A0A8S5RQ86</accession>
<reference evidence="1" key="1">
    <citation type="journal article" date="2021" name="Proc. Natl. Acad. Sci. U.S.A.">
        <title>A Catalog of Tens of Thousands of Viruses from Human Metagenomes Reveals Hidden Associations with Chronic Diseases.</title>
        <authorList>
            <person name="Tisza M.J."/>
            <person name="Buck C.B."/>
        </authorList>
    </citation>
    <scope>NUCLEOTIDE SEQUENCE</scope>
    <source>
        <strain evidence="1">Ctrcb4</strain>
    </source>
</reference>
<proteinExistence type="predicted"/>
<name>A0A8S5RQ86_9VIRU</name>
<sequence length="33" mass="3977">MRYTFRHKFSTWKDLTWINFLCSSKTLLIAGNP</sequence>